<evidence type="ECO:0000256" key="10">
    <source>
        <dbReference type="ARBA" id="ARBA00023180"/>
    </source>
</evidence>
<feature type="transmembrane region" description="Helical" evidence="12">
    <location>
        <begin position="164"/>
        <end position="184"/>
    </location>
</feature>
<evidence type="ECO:0000256" key="13">
    <source>
        <dbReference type="SAM" id="SignalP"/>
    </source>
</evidence>
<evidence type="ECO:0000256" key="2">
    <source>
        <dbReference type="ARBA" id="ARBA00004115"/>
    </source>
</evidence>
<keyword evidence="7 11" id="KW-0256">Endoplasmic reticulum</keyword>
<dbReference type="PANTHER" id="PTHR12861:SF3">
    <property type="entry name" value="TRANSLOCON-ASSOCIATED PROTEIN SUBUNIT BETA"/>
    <property type="match status" value="1"/>
</dbReference>
<keyword evidence="10" id="KW-0325">Glycoprotein</keyword>
<keyword evidence="8 12" id="KW-1133">Transmembrane helix</keyword>
<dbReference type="GO" id="GO:0005789">
    <property type="term" value="C:endoplasmic reticulum membrane"/>
    <property type="evidence" value="ECO:0007669"/>
    <property type="project" value="UniProtKB-SubCell"/>
</dbReference>
<comment type="subcellular location">
    <subcellularLocation>
        <location evidence="2">Endoplasmic reticulum membrane</location>
        <topology evidence="2">Single-pass type I membrane protein</topology>
    </subcellularLocation>
</comment>
<evidence type="ECO:0000256" key="1">
    <source>
        <dbReference type="ARBA" id="ARBA00002838"/>
    </source>
</evidence>
<dbReference type="AlphaFoldDB" id="C1BMQ7"/>
<evidence type="ECO:0000256" key="4">
    <source>
        <dbReference type="ARBA" id="ARBA00021110"/>
    </source>
</evidence>
<sequence>MQFLLCSLAVLGLFVSSSSSEGSVDPSPNSKVAQLLLSKQVQNKYLVEGMDIVVKYGIYNIGDLPAVDVSVSEMGFPDDSFDVVSGQTSFKLDRIPPHSNNTHTLVVRPKKFGYFSFTSAEVKYRVSEEADDIVQVGLSSDPGHGVIISLKNYDKQFSAHILDWIAFAVITLPPLAVPFMLWYSSKSKYESIMKGSKKD</sequence>
<feature type="signal peptide" evidence="13">
    <location>
        <begin position="1"/>
        <end position="20"/>
    </location>
</feature>
<proteinExistence type="evidence at transcript level"/>
<dbReference type="PANTHER" id="PTHR12861">
    <property type="entry name" value="TRANSLOCON-ASSOCIATED PROTEIN, BETA SUBUNIT PRECURSOR TRAP-BETA SIGNAL SEQUENCE RECEPTOR BETA SUBUNIT"/>
    <property type="match status" value="1"/>
</dbReference>
<evidence type="ECO:0000256" key="9">
    <source>
        <dbReference type="ARBA" id="ARBA00023136"/>
    </source>
</evidence>
<comment type="function">
    <text evidence="1 11">TRAP proteins are part of a complex whose function is to bind calcium to the ER membrane and thereby regulate the retention of ER resident proteins.</text>
</comment>
<evidence type="ECO:0000256" key="11">
    <source>
        <dbReference type="PIRNR" id="PIRNR016400"/>
    </source>
</evidence>
<comment type="subunit">
    <text evidence="11">Heterotetramer of TRAP-alpha, TRAP-beta, TRAP-delta and TRAP-gamma.</text>
</comment>
<organism evidence="14">
    <name type="scientific">Caligus rogercresseyi</name>
    <name type="common">Sea louse</name>
    <dbReference type="NCBI Taxonomy" id="217165"/>
    <lineage>
        <taxon>Eukaryota</taxon>
        <taxon>Metazoa</taxon>
        <taxon>Ecdysozoa</taxon>
        <taxon>Arthropoda</taxon>
        <taxon>Crustacea</taxon>
        <taxon>Multicrustacea</taxon>
        <taxon>Hexanauplia</taxon>
        <taxon>Copepoda</taxon>
        <taxon>Siphonostomatoida</taxon>
        <taxon>Caligidae</taxon>
        <taxon>Caligus</taxon>
    </lineage>
</organism>
<dbReference type="EMBL" id="BT075886">
    <property type="protein sequence ID" value="ACO10310.1"/>
    <property type="molecule type" value="mRNA"/>
</dbReference>
<keyword evidence="6 13" id="KW-0732">Signal</keyword>
<evidence type="ECO:0000256" key="5">
    <source>
        <dbReference type="ARBA" id="ARBA00022692"/>
    </source>
</evidence>
<keyword evidence="5 12" id="KW-0812">Transmembrane</keyword>
<name>C1BMQ7_CALRO</name>
<evidence type="ECO:0000256" key="8">
    <source>
        <dbReference type="ARBA" id="ARBA00022989"/>
    </source>
</evidence>
<feature type="chain" id="PRO_5002907460" description="Translocon-associated protein subunit beta" evidence="13">
    <location>
        <begin position="21"/>
        <end position="199"/>
    </location>
</feature>
<protein>
    <recommendedName>
        <fullName evidence="4 11">Translocon-associated protein subunit beta</fullName>
        <shortName evidence="11">TRAP-beta</shortName>
    </recommendedName>
    <alternativeName>
        <fullName evidence="11">Signal sequence receptor subunit beta</fullName>
    </alternativeName>
</protein>
<evidence type="ECO:0000313" key="14">
    <source>
        <dbReference type="EMBL" id="ACO10310.1"/>
    </source>
</evidence>
<evidence type="ECO:0000256" key="7">
    <source>
        <dbReference type="ARBA" id="ARBA00022824"/>
    </source>
</evidence>
<evidence type="ECO:0000256" key="6">
    <source>
        <dbReference type="ARBA" id="ARBA00022729"/>
    </source>
</evidence>
<gene>
    <name evidence="14" type="primary">SSRB</name>
</gene>
<evidence type="ECO:0000256" key="3">
    <source>
        <dbReference type="ARBA" id="ARBA00005610"/>
    </source>
</evidence>
<reference evidence="14" key="1">
    <citation type="submission" date="2009-03" db="EMBL/GenBank/DDBJ databases">
        <title>Caligus rogercresseyi ESTs and full-length cDNAs.</title>
        <authorList>
            <person name="Yasuike M."/>
            <person name="von Schalburg K."/>
            <person name="Cooper G."/>
            <person name="Leong J."/>
            <person name="Jones S.R.M."/>
            <person name="Koop B.F."/>
        </authorList>
    </citation>
    <scope>NUCLEOTIDE SEQUENCE</scope>
    <source>
        <tissue evidence="14">Whole body</tissue>
    </source>
</reference>
<dbReference type="Pfam" id="PF05753">
    <property type="entry name" value="TRAP_beta"/>
    <property type="match status" value="1"/>
</dbReference>
<dbReference type="PIRSF" id="PIRSF016400">
    <property type="entry name" value="TRAP_beta"/>
    <property type="match status" value="1"/>
</dbReference>
<evidence type="ECO:0000256" key="12">
    <source>
        <dbReference type="SAM" id="Phobius"/>
    </source>
</evidence>
<comment type="similarity">
    <text evidence="3 11">Belongs to the TRAP-beta family.</text>
</comment>
<dbReference type="InterPro" id="IPR008856">
    <property type="entry name" value="TRAP_beta"/>
</dbReference>
<keyword evidence="9 11" id="KW-0472">Membrane</keyword>
<accession>C1BMQ7</accession>